<feature type="non-terminal residue" evidence="1">
    <location>
        <position position="1"/>
    </location>
</feature>
<proteinExistence type="predicted"/>
<dbReference type="AlphaFoldDB" id="A0A8X6JM20"/>
<reference evidence="1" key="1">
    <citation type="submission" date="2020-07" db="EMBL/GenBank/DDBJ databases">
        <title>Multicomponent nature underlies the extraordinary mechanical properties of spider dragline silk.</title>
        <authorList>
            <person name="Kono N."/>
            <person name="Nakamura H."/>
            <person name="Mori M."/>
            <person name="Yoshida Y."/>
            <person name="Ohtoshi R."/>
            <person name="Malay A.D."/>
            <person name="Moran D.A.P."/>
            <person name="Tomita M."/>
            <person name="Numata K."/>
            <person name="Arakawa K."/>
        </authorList>
    </citation>
    <scope>NUCLEOTIDE SEQUENCE</scope>
</reference>
<accession>A0A8X6JM20</accession>
<name>A0A8X6JM20_TRICU</name>
<gene>
    <name evidence="1" type="ORF">TNCT_260111</name>
</gene>
<protein>
    <submittedName>
        <fullName evidence="1">Uncharacterized protein</fullName>
    </submittedName>
</protein>
<keyword evidence="2" id="KW-1185">Reference proteome</keyword>
<evidence type="ECO:0000313" key="1">
    <source>
        <dbReference type="EMBL" id="GFR30863.1"/>
    </source>
</evidence>
<dbReference type="Proteomes" id="UP000887116">
    <property type="component" value="Unassembled WGS sequence"/>
</dbReference>
<sequence>FILFFTALTVVSAQQRVHIRRSGLPSQRGEKNQYLASLGGTDVGLFQRSKVIWDGLGGYQEMKGSAVSLGKGKISGYTHFSKIKKENK</sequence>
<dbReference type="EMBL" id="BMAO01009430">
    <property type="protein sequence ID" value="GFR30863.1"/>
    <property type="molecule type" value="Genomic_DNA"/>
</dbReference>
<organism evidence="1 2">
    <name type="scientific">Trichonephila clavata</name>
    <name type="common">Joro spider</name>
    <name type="synonym">Nephila clavata</name>
    <dbReference type="NCBI Taxonomy" id="2740835"/>
    <lineage>
        <taxon>Eukaryota</taxon>
        <taxon>Metazoa</taxon>
        <taxon>Ecdysozoa</taxon>
        <taxon>Arthropoda</taxon>
        <taxon>Chelicerata</taxon>
        <taxon>Arachnida</taxon>
        <taxon>Araneae</taxon>
        <taxon>Araneomorphae</taxon>
        <taxon>Entelegynae</taxon>
        <taxon>Araneoidea</taxon>
        <taxon>Nephilidae</taxon>
        <taxon>Trichonephila</taxon>
    </lineage>
</organism>
<comment type="caution">
    <text evidence="1">The sequence shown here is derived from an EMBL/GenBank/DDBJ whole genome shotgun (WGS) entry which is preliminary data.</text>
</comment>
<evidence type="ECO:0000313" key="2">
    <source>
        <dbReference type="Proteomes" id="UP000887116"/>
    </source>
</evidence>